<name>A0A1C7MZG6_9FUNG</name>
<evidence type="ECO:0000313" key="2">
    <source>
        <dbReference type="EMBL" id="OBZ80524.1"/>
    </source>
</evidence>
<proteinExistence type="predicted"/>
<dbReference type="EMBL" id="LUGH01002023">
    <property type="protein sequence ID" value="OBZ80524.1"/>
    <property type="molecule type" value="Genomic_DNA"/>
</dbReference>
<protein>
    <submittedName>
        <fullName evidence="2">Uncharacterized protein</fullName>
    </submittedName>
</protein>
<gene>
    <name evidence="2" type="ORF">A0J61_11427</name>
</gene>
<accession>A0A1C7MZG6</accession>
<dbReference type="STRING" id="101091.A0A1C7MZG6"/>
<sequence length="281" mass="33160">MRIWTMNNHLAVEHVPELIRQQGPLRYFSCRSLERTIKKYSNMANSMSAPDVEISNIHNRVNYYKEHRSTEESESFMASSSTRERDSLLHPTQPDTTPRLWSKIIHLELRERADFFGASTWQFINALQRYYSRLGLSGSVIDSQQIIMAGSMLKEEVCFHSRMHRSNNSLLKRSNHLIFNIRYWYVGEVLMYFEHKLNGTSRFLALASVMPDASMDEYGIIRVTYDQQRLNEQFMVCNTLDVITIIGLVRYNDNETDFKAIWPDAKYYQKLDGRIYREELL</sequence>
<organism evidence="2 3">
    <name type="scientific">Choanephora cucurbitarum</name>
    <dbReference type="NCBI Taxonomy" id="101091"/>
    <lineage>
        <taxon>Eukaryota</taxon>
        <taxon>Fungi</taxon>
        <taxon>Fungi incertae sedis</taxon>
        <taxon>Mucoromycota</taxon>
        <taxon>Mucoromycotina</taxon>
        <taxon>Mucoromycetes</taxon>
        <taxon>Mucorales</taxon>
        <taxon>Mucorineae</taxon>
        <taxon>Choanephoraceae</taxon>
        <taxon>Choanephoroideae</taxon>
        <taxon>Choanephora</taxon>
    </lineage>
</organism>
<dbReference type="OrthoDB" id="2289822at2759"/>
<keyword evidence="3" id="KW-1185">Reference proteome</keyword>
<reference evidence="2 3" key="1">
    <citation type="submission" date="2016-03" db="EMBL/GenBank/DDBJ databases">
        <title>Choanephora cucurbitarum.</title>
        <authorList>
            <person name="Min B."/>
            <person name="Park H."/>
            <person name="Park J.-H."/>
            <person name="Shin H.-D."/>
            <person name="Choi I.-G."/>
        </authorList>
    </citation>
    <scope>NUCLEOTIDE SEQUENCE [LARGE SCALE GENOMIC DNA]</scope>
    <source>
        <strain evidence="2 3">KUS-F28377</strain>
    </source>
</reference>
<evidence type="ECO:0000256" key="1">
    <source>
        <dbReference type="SAM" id="MobiDB-lite"/>
    </source>
</evidence>
<comment type="caution">
    <text evidence="2">The sequence shown here is derived from an EMBL/GenBank/DDBJ whole genome shotgun (WGS) entry which is preliminary data.</text>
</comment>
<evidence type="ECO:0000313" key="3">
    <source>
        <dbReference type="Proteomes" id="UP000093000"/>
    </source>
</evidence>
<dbReference type="Proteomes" id="UP000093000">
    <property type="component" value="Unassembled WGS sequence"/>
</dbReference>
<dbReference type="InParanoid" id="A0A1C7MZG6"/>
<dbReference type="AlphaFoldDB" id="A0A1C7MZG6"/>
<feature type="region of interest" description="Disordered" evidence="1">
    <location>
        <begin position="68"/>
        <end position="93"/>
    </location>
</feature>